<comment type="similarity">
    <text evidence="1">Belongs to the PRORSD1 family.</text>
</comment>
<evidence type="ECO:0000313" key="4">
    <source>
        <dbReference type="Proteomes" id="UP000754750"/>
    </source>
</evidence>
<dbReference type="PANTHER" id="PTHR31423">
    <property type="entry name" value="YBAK DOMAIN-CONTAINING PROTEIN"/>
    <property type="match status" value="1"/>
</dbReference>
<dbReference type="PANTHER" id="PTHR31423:SF3">
    <property type="entry name" value="PROLYL-TRNA SYNTHETASE ASSOCIATED DOMAIN-CONTAINING PROTEIN 1-RELATED"/>
    <property type="match status" value="1"/>
</dbReference>
<evidence type="ECO:0000313" key="3">
    <source>
        <dbReference type="EMBL" id="MBE6831967.1"/>
    </source>
</evidence>
<proteinExistence type="inferred from homology"/>
<dbReference type="InterPro" id="IPR007214">
    <property type="entry name" value="YbaK/aa-tRNA-synth-assoc-dom"/>
</dbReference>
<evidence type="ECO:0000256" key="1">
    <source>
        <dbReference type="ARBA" id="ARBA00010201"/>
    </source>
</evidence>
<dbReference type="Gene3D" id="3.90.960.10">
    <property type="entry name" value="YbaK/aminoacyl-tRNA synthetase-associated domain"/>
    <property type="match status" value="1"/>
</dbReference>
<gene>
    <name evidence="3" type="ORF">E7512_00010</name>
</gene>
<evidence type="ECO:0000259" key="2">
    <source>
        <dbReference type="Pfam" id="PF04073"/>
    </source>
</evidence>
<name>A0A928KNP3_9FIRM</name>
<dbReference type="CDD" id="cd04335">
    <property type="entry name" value="PrdX_deacylase"/>
    <property type="match status" value="1"/>
</dbReference>
<dbReference type="GO" id="GO:0002161">
    <property type="term" value="F:aminoacyl-tRNA deacylase activity"/>
    <property type="evidence" value="ECO:0007669"/>
    <property type="project" value="InterPro"/>
</dbReference>
<reference evidence="3" key="1">
    <citation type="submission" date="2019-04" db="EMBL/GenBank/DDBJ databases">
        <title>Evolution of Biomass-Degrading Anaerobic Consortia Revealed by Metagenomics.</title>
        <authorList>
            <person name="Peng X."/>
        </authorList>
    </citation>
    <scope>NUCLEOTIDE SEQUENCE</scope>
    <source>
        <strain evidence="3">SIG551</strain>
    </source>
</reference>
<accession>A0A928KNP3</accession>
<dbReference type="SUPFAM" id="SSF55826">
    <property type="entry name" value="YbaK/ProRS associated domain"/>
    <property type="match status" value="1"/>
</dbReference>
<dbReference type="InterPro" id="IPR036754">
    <property type="entry name" value="YbaK/aa-tRNA-synt-asso_dom_sf"/>
</dbReference>
<dbReference type="Proteomes" id="UP000754750">
    <property type="component" value="Unassembled WGS sequence"/>
</dbReference>
<protein>
    <submittedName>
        <fullName evidence="3">Prolyl-tRNA synthetase associated domain-containing protein</fullName>
    </submittedName>
</protein>
<comment type="caution">
    <text evidence="3">The sequence shown here is derived from an EMBL/GenBank/DDBJ whole genome shotgun (WGS) entry which is preliminary data.</text>
</comment>
<organism evidence="3 4">
    <name type="scientific">Faecalispora sporosphaeroides</name>
    <dbReference type="NCBI Taxonomy" id="1549"/>
    <lineage>
        <taxon>Bacteria</taxon>
        <taxon>Bacillati</taxon>
        <taxon>Bacillota</taxon>
        <taxon>Clostridia</taxon>
        <taxon>Eubacteriales</taxon>
        <taxon>Oscillospiraceae</taxon>
        <taxon>Faecalispora</taxon>
    </lineage>
</organism>
<dbReference type="Pfam" id="PF04073">
    <property type="entry name" value="tRNA_edit"/>
    <property type="match status" value="1"/>
</dbReference>
<dbReference type="RefSeq" id="WP_020073222.1">
    <property type="nucleotide sequence ID" value="NZ_JBKWRC010000001.1"/>
</dbReference>
<dbReference type="EMBL" id="SVNY01000001">
    <property type="protein sequence ID" value="MBE6831967.1"/>
    <property type="molecule type" value="Genomic_DNA"/>
</dbReference>
<dbReference type="AlphaFoldDB" id="A0A928KNP3"/>
<sequence length="162" mass="18700">MLDKKGLYDLLDQYGMAYEAFEHPAVYSIEEMDALNLPHSERVAKNLFLRDDKKQHYYLVTVPGHKTVNLRSLREQIASRKLTFASEESLRELLMLEKGHVTPLGVLNNAEKNVIVIFDRSLQNRQIGIHPMENTATIFMAFEDVEKLIQNHGNPIVKCDFE</sequence>
<dbReference type="InterPro" id="IPR040285">
    <property type="entry name" value="ProX/PRXD1"/>
</dbReference>
<feature type="domain" description="YbaK/aminoacyl-tRNA synthetase-associated" evidence="2">
    <location>
        <begin position="23"/>
        <end position="148"/>
    </location>
</feature>